<evidence type="ECO:0000313" key="7">
    <source>
        <dbReference type="EMBL" id="KNC55939.1"/>
    </source>
</evidence>
<dbReference type="EMBL" id="GL349510">
    <property type="protein sequence ID" value="KNC55939.1"/>
    <property type="molecule type" value="Genomic_DNA"/>
</dbReference>
<organism evidence="7 8">
    <name type="scientific">Thecamonas trahens ATCC 50062</name>
    <dbReference type="NCBI Taxonomy" id="461836"/>
    <lineage>
        <taxon>Eukaryota</taxon>
        <taxon>Apusozoa</taxon>
        <taxon>Apusomonadida</taxon>
        <taxon>Apusomonadidae</taxon>
        <taxon>Thecamonas</taxon>
    </lineage>
</organism>
<dbReference type="OrthoDB" id="9992118at2759"/>
<dbReference type="PROSITE" id="PS00366">
    <property type="entry name" value="URICASE"/>
    <property type="match status" value="1"/>
</dbReference>
<keyword evidence="8" id="KW-1185">Reference proteome</keyword>
<dbReference type="GeneID" id="25569378"/>
<evidence type="ECO:0000256" key="4">
    <source>
        <dbReference type="ARBA" id="ARBA00023002"/>
    </source>
</evidence>
<feature type="compositionally biased region" description="Low complexity" evidence="6">
    <location>
        <begin position="291"/>
        <end position="304"/>
    </location>
</feature>
<comment type="pathway">
    <text evidence="1">Purine metabolism; urate degradation; (S)-allantoin from urate: step 1/3.</text>
</comment>
<dbReference type="GO" id="GO:0006145">
    <property type="term" value="P:purine nucleobase catabolic process"/>
    <property type="evidence" value="ECO:0007669"/>
    <property type="project" value="TreeGrafter"/>
</dbReference>
<keyword evidence="4 5" id="KW-0560">Oxidoreductase</keyword>
<reference evidence="7 8" key="1">
    <citation type="submission" date="2010-05" db="EMBL/GenBank/DDBJ databases">
        <title>The Genome Sequence of Thecamonas trahens ATCC 50062.</title>
        <authorList>
            <consortium name="The Broad Institute Genome Sequencing Platform"/>
            <person name="Russ C."/>
            <person name="Cuomo C."/>
            <person name="Shea T."/>
            <person name="Young S.K."/>
            <person name="Zeng Q."/>
            <person name="Koehrsen M."/>
            <person name="Haas B."/>
            <person name="Borodovsky M."/>
            <person name="Guigo R."/>
            <person name="Alvarado L."/>
            <person name="Berlin A."/>
            <person name="Bochicchio J."/>
            <person name="Borenstein D."/>
            <person name="Chapman S."/>
            <person name="Chen Z."/>
            <person name="Freedman E."/>
            <person name="Gellesch M."/>
            <person name="Goldberg J."/>
            <person name="Griggs A."/>
            <person name="Gujja S."/>
            <person name="Heilman E."/>
            <person name="Heiman D."/>
            <person name="Hepburn T."/>
            <person name="Howarth C."/>
            <person name="Jen D."/>
            <person name="Larson L."/>
            <person name="Mehta T."/>
            <person name="Park D."/>
            <person name="Pearson M."/>
            <person name="Roberts A."/>
            <person name="Saif S."/>
            <person name="Shenoy N."/>
            <person name="Sisk P."/>
            <person name="Stolte C."/>
            <person name="Sykes S."/>
            <person name="Thomson T."/>
            <person name="Walk T."/>
            <person name="White J."/>
            <person name="Yandava C."/>
            <person name="Burger G."/>
            <person name="Gray M.W."/>
            <person name="Holland P.W.H."/>
            <person name="King N."/>
            <person name="Lang F.B.F."/>
            <person name="Roger A.J."/>
            <person name="Ruiz-Trillo I."/>
            <person name="Lander E."/>
            <person name="Nusbaum C."/>
        </authorList>
    </citation>
    <scope>NUCLEOTIDE SEQUENCE [LARGE SCALE GENOMIC DNA]</scope>
    <source>
        <strain evidence="7 8">ATCC 50062</strain>
    </source>
</reference>
<dbReference type="InterPro" id="IPR002042">
    <property type="entry name" value="Uricase"/>
</dbReference>
<dbReference type="EC" id="1.7.3.3" evidence="5"/>
<dbReference type="UniPathway" id="UPA00394">
    <property type="reaction ID" value="UER00650"/>
</dbReference>
<evidence type="ECO:0000256" key="2">
    <source>
        <dbReference type="ARBA" id="ARBA00009760"/>
    </source>
</evidence>
<dbReference type="STRING" id="461836.A0A0L0DUC7"/>
<feature type="region of interest" description="Disordered" evidence="6">
    <location>
        <begin position="246"/>
        <end position="265"/>
    </location>
</feature>
<keyword evidence="3 5" id="KW-0659">Purine metabolism</keyword>
<proteinExistence type="inferred from homology"/>
<comment type="function">
    <text evidence="5">Catalyzes the oxidation of uric acid to 5-hydroxyisourate, which is further processed to form (S)-allantoin.</text>
</comment>
<dbReference type="GO" id="GO:0005777">
    <property type="term" value="C:peroxisome"/>
    <property type="evidence" value="ECO:0007669"/>
    <property type="project" value="TreeGrafter"/>
</dbReference>
<gene>
    <name evidence="7" type="ORF">AMSG_11408</name>
</gene>
<dbReference type="eggNOG" id="KOG1599">
    <property type="taxonomic scope" value="Eukaryota"/>
</dbReference>
<dbReference type="PANTHER" id="PTHR42874">
    <property type="entry name" value="URICASE"/>
    <property type="match status" value="1"/>
</dbReference>
<comment type="catalytic activity">
    <reaction evidence="5">
        <text>urate + O2 + H2O = 5-hydroxyisourate + H2O2</text>
        <dbReference type="Rhea" id="RHEA:21368"/>
        <dbReference type="ChEBI" id="CHEBI:15377"/>
        <dbReference type="ChEBI" id="CHEBI:15379"/>
        <dbReference type="ChEBI" id="CHEBI:16240"/>
        <dbReference type="ChEBI" id="CHEBI:17775"/>
        <dbReference type="ChEBI" id="CHEBI:18072"/>
        <dbReference type="EC" id="1.7.3.3"/>
    </reaction>
</comment>
<dbReference type="GO" id="GO:0019628">
    <property type="term" value="P:urate catabolic process"/>
    <property type="evidence" value="ECO:0007669"/>
    <property type="project" value="UniProtKB-UniPathway"/>
</dbReference>
<comment type="similarity">
    <text evidence="2 5">Belongs to the uricase family.</text>
</comment>
<evidence type="ECO:0000256" key="5">
    <source>
        <dbReference type="RuleBase" id="RU004455"/>
    </source>
</evidence>
<dbReference type="SUPFAM" id="SSF55620">
    <property type="entry name" value="Tetrahydrobiopterin biosynthesis enzymes-like"/>
    <property type="match status" value="2"/>
</dbReference>
<name>A0A0L0DUC7_THETB</name>
<evidence type="ECO:0000256" key="3">
    <source>
        <dbReference type="ARBA" id="ARBA00022631"/>
    </source>
</evidence>
<dbReference type="GO" id="GO:0004846">
    <property type="term" value="F:urate oxidase activity"/>
    <property type="evidence" value="ECO:0007669"/>
    <property type="project" value="UniProtKB-EC"/>
</dbReference>
<accession>A0A0L0DUC7</accession>
<evidence type="ECO:0000256" key="1">
    <source>
        <dbReference type="ARBA" id="ARBA00004831"/>
    </source>
</evidence>
<dbReference type="Pfam" id="PF01014">
    <property type="entry name" value="Uricase"/>
    <property type="match status" value="2"/>
</dbReference>
<dbReference type="PANTHER" id="PTHR42874:SF1">
    <property type="entry name" value="URICASE"/>
    <property type="match status" value="1"/>
</dbReference>
<evidence type="ECO:0000256" key="6">
    <source>
        <dbReference type="SAM" id="MobiDB-lite"/>
    </source>
</evidence>
<sequence length="313" mass="34091">MAALGEHHYGKSRIRVVHVDRSGPRHVVTELSVDVYLWGADFARTYLSGDNSTTVPTDTMKNTVYALAKIHPVTPIESFAESVAQHFKSKYAQVTQCKVDIRQPLWERLDAPDGQEGAHKTAFAEAGPCYRTASATTRADGGADVVSGFKGLRVLKTTGSGFEGFPRCEYTTLPEMHDRLLCTSVTANWTFARGSEPGYGAALSMIRNVTLDFSPTAIRSLSSRWCTTSARRSWSGCLSWRRSRLSCPTSMSSSTTSSGSASRTTMRCTFRSTTLRVTSRAPSSGRRRPSSIRGCDGRAASLGASRRRSVAVP</sequence>
<dbReference type="RefSeq" id="XP_013752711.1">
    <property type="nucleotide sequence ID" value="XM_013897257.1"/>
</dbReference>
<dbReference type="InterPro" id="IPR019842">
    <property type="entry name" value="Uricase_CS"/>
</dbReference>
<dbReference type="PRINTS" id="PR00093">
    <property type="entry name" value="URICASE"/>
</dbReference>
<feature type="region of interest" description="Disordered" evidence="6">
    <location>
        <begin position="276"/>
        <end position="313"/>
    </location>
</feature>
<evidence type="ECO:0000313" key="8">
    <source>
        <dbReference type="Proteomes" id="UP000054408"/>
    </source>
</evidence>
<protein>
    <recommendedName>
        <fullName evidence="5">Uricase</fullName>
        <ecNumber evidence="5">1.7.3.3</ecNumber>
    </recommendedName>
</protein>
<dbReference type="NCBIfam" id="TIGR03383">
    <property type="entry name" value="urate_oxi"/>
    <property type="match status" value="1"/>
</dbReference>
<dbReference type="AlphaFoldDB" id="A0A0L0DUC7"/>
<dbReference type="Proteomes" id="UP000054408">
    <property type="component" value="Unassembled WGS sequence"/>
</dbReference>
<dbReference type="Gene3D" id="3.10.270.10">
    <property type="entry name" value="Urate Oxidase"/>
    <property type="match status" value="1"/>
</dbReference>